<dbReference type="Gene3D" id="2.30.30.110">
    <property type="match status" value="1"/>
</dbReference>
<dbReference type="InterPro" id="IPR011067">
    <property type="entry name" value="Plasmid_toxin/cell-grow_inhib"/>
</dbReference>
<evidence type="ECO:0000313" key="2">
    <source>
        <dbReference type="Proteomes" id="UP000008229"/>
    </source>
</evidence>
<name>D3FBJ6_CONWI</name>
<accession>D3FBJ6</accession>
<dbReference type="KEGG" id="cwo:Cwoe_0932"/>
<reference evidence="1 2" key="1">
    <citation type="journal article" date="2010" name="Stand. Genomic Sci.">
        <title>Complete genome sequence of Conexibacter woesei type strain (ID131577).</title>
        <authorList>
            <person name="Pukall R."/>
            <person name="Lapidus A."/>
            <person name="Glavina Del Rio T."/>
            <person name="Copeland A."/>
            <person name="Tice H."/>
            <person name="Cheng J.-F."/>
            <person name="Lucas S."/>
            <person name="Chen F."/>
            <person name="Nolan M."/>
            <person name="Bruce D."/>
            <person name="Goodwin L."/>
            <person name="Pitluck S."/>
            <person name="Mavromatis K."/>
            <person name="Ivanova N."/>
            <person name="Ovchinnikova G."/>
            <person name="Pati A."/>
            <person name="Chen A."/>
            <person name="Palaniappan K."/>
            <person name="Land M."/>
            <person name="Hauser L."/>
            <person name="Chang Y.-J."/>
            <person name="Jeffries C.D."/>
            <person name="Chain P."/>
            <person name="Meincke L."/>
            <person name="Sims D."/>
            <person name="Brettin T."/>
            <person name="Detter J.C."/>
            <person name="Rohde M."/>
            <person name="Goeker M."/>
            <person name="Bristow J."/>
            <person name="Eisen J.A."/>
            <person name="Markowitz V."/>
            <person name="Kyrpides N.C."/>
            <person name="Klenk H.-P."/>
            <person name="Hugenholtz P."/>
        </authorList>
    </citation>
    <scope>NUCLEOTIDE SEQUENCE [LARGE SCALE GENOMIC DNA]</scope>
    <source>
        <strain evidence="2">DSM 14684 / CIP 108061 / JCM 11494 / NBRC 100937 / ID131577</strain>
    </source>
</reference>
<dbReference type="STRING" id="469383.Cwoe_0932"/>
<keyword evidence="2" id="KW-1185">Reference proteome</keyword>
<reference evidence="2" key="2">
    <citation type="submission" date="2010-01" db="EMBL/GenBank/DDBJ databases">
        <title>The complete genome of Conexibacter woesei DSM 14684.</title>
        <authorList>
            <consortium name="US DOE Joint Genome Institute (JGI-PGF)"/>
            <person name="Lucas S."/>
            <person name="Copeland A."/>
            <person name="Lapidus A."/>
            <person name="Glavina del Rio T."/>
            <person name="Dalin E."/>
            <person name="Tice H."/>
            <person name="Bruce D."/>
            <person name="Goodwin L."/>
            <person name="Pitluck S."/>
            <person name="Kyrpides N."/>
            <person name="Mavromatis K."/>
            <person name="Ivanova N."/>
            <person name="Mikhailova N."/>
            <person name="Chertkov O."/>
            <person name="Brettin T."/>
            <person name="Detter J.C."/>
            <person name="Han C."/>
            <person name="Larimer F."/>
            <person name="Land M."/>
            <person name="Hauser L."/>
            <person name="Markowitz V."/>
            <person name="Cheng J.-F."/>
            <person name="Hugenholtz P."/>
            <person name="Woyke T."/>
            <person name="Wu D."/>
            <person name="Pukall R."/>
            <person name="Steenblock K."/>
            <person name="Schneider S."/>
            <person name="Klenk H.-P."/>
            <person name="Eisen J.A."/>
        </authorList>
    </citation>
    <scope>NUCLEOTIDE SEQUENCE [LARGE SCALE GENOMIC DNA]</scope>
    <source>
        <strain evidence="2">DSM 14684 / CIP 108061 / JCM 11494 / NBRC 100937 / ID131577</strain>
    </source>
</reference>
<dbReference type="Proteomes" id="UP000008229">
    <property type="component" value="Chromosome"/>
</dbReference>
<protein>
    <submittedName>
        <fullName evidence="1">Transcriptional modulator of MazE/toxin, MazF</fullName>
    </submittedName>
</protein>
<gene>
    <name evidence="1" type="ordered locus">Cwoe_0932</name>
</gene>
<evidence type="ECO:0000313" key="1">
    <source>
        <dbReference type="EMBL" id="ADB49365.1"/>
    </source>
</evidence>
<dbReference type="eggNOG" id="COG2337">
    <property type="taxonomic scope" value="Bacteria"/>
</dbReference>
<dbReference type="OrthoDB" id="5419693at2"/>
<sequence>MTTPRQGEVWWAEAEDKRRPVLVVTRTEAIPLGADEGLPVDCAASFDNVQPVERRLLTRRVGVLPPQRRHEICRALDALADC</sequence>
<dbReference type="EMBL" id="CP001854">
    <property type="protein sequence ID" value="ADB49365.1"/>
    <property type="molecule type" value="Genomic_DNA"/>
</dbReference>
<proteinExistence type="predicted"/>
<organism evidence="1 2">
    <name type="scientific">Conexibacter woesei (strain DSM 14684 / CCUG 47730 / CIP 108061 / JCM 11494 / NBRC 100937 / ID131577)</name>
    <dbReference type="NCBI Taxonomy" id="469383"/>
    <lineage>
        <taxon>Bacteria</taxon>
        <taxon>Bacillati</taxon>
        <taxon>Actinomycetota</taxon>
        <taxon>Thermoleophilia</taxon>
        <taxon>Solirubrobacterales</taxon>
        <taxon>Conexibacteraceae</taxon>
        <taxon>Conexibacter</taxon>
    </lineage>
</organism>
<dbReference type="AlphaFoldDB" id="D3FBJ6"/>
<dbReference type="SUPFAM" id="SSF50118">
    <property type="entry name" value="Cell growth inhibitor/plasmid maintenance toxic component"/>
    <property type="match status" value="1"/>
</dbReference>
<dbReference type="RefSeq" id="WP_012932418.1">
    <property type="nucleotide sequence ID" value="NC_013739.1"/>
</dbReference>
<dbReference type="HOGENOM" id="CLU_2552415_0_0_11"/>